<accession>A0AA91ZSL8</accession>
<proteinExistence type="predicted"/>
<comment type="caution">
    <text evidence="1">The sequence shown here is derived from an EMBL/GenBank/DDBJ whole genome shotgun (WGS) entry which is preliminary data.</text>
</comment>
<reference evidence="1 2" key="1">
    <citation type="submission" date="2017-09" db="EMBL/GenBank/DDBJ databases">
        <title>Large-scale bioinformatics analysis of Bacillus genomes uncovers conserved roles of natural products in bacterial physiology.</title>
        <authorList>
            <consortium name="Agbiome Team Llc"/>
            <person name="Bleich R.M."/>
            <person name="Grubbs K.J."/>
            <person name="Santa Maria K.C."/>
            <person name="Allen S.E."/>
            <person name="Farag S."/>
            <person name="Shank E.A."/>
            <person name="Bowers A."/>
        </authorList>
    </citation>
    <scope>NUCLEOTIDE SEQUENCE [LARGE SCALE GENOMIC DNA]</scope>
    <source>
        <strain evidence="1 2">AFS092012</strain>
    </source>
</reference>
<dbReference type="InterPro" id="IPR019700">
    <property type="entry name" value="Sigma-G_inhibitor_Gin"/>
</dbReference>
<evidence type="ECO:0000313" key="2">
    <source>
        <dbReference type="Proteomes" id="UP000221020"/>
    </source>
</evidence>
<organism evidence="1 2">
    <name type="scientific">Bacillus pseudomycoides</name>
    <dbReference type="NCBI Taxonomy" id="64104"/>
    <lineage>
        <taxon>Bacteria</taxon>
        <taxon>Bacillati</taxon>
        <taxon>Bacillota</taxon>
        <taxon>Bacilli</taxon>
        <taxon>Bacillales</taxon>
        <taxon>Bacillaceae</taxon>
        <taxon>Bacillus</taxon>
        <taxon>Bacillus cereus group</taxon>
    </lineage>
</organism>
<dbReference type="RefSeq" id="WP_097897769.1">
    <property type="nucleotide sequence ID" value="NZ_NVOR01000052.1"/>
</dbReference>
<gene>
    <name evidence="1" type="ORF">CON65_14875</name>
</gene>
<sequence length="59" mass="7022">MKSKDEVCIVCENKRDNGIHVRTSFICGDCERDMVRTDTNDPKYIYYLQQLRKIEISYS</sequence>
<dbReference type="EMBL" id="NVOR01000052">
    <property type="protein sequence ID" value="PED81880.1"/>
    <property type="molecule type" value="Genomic_DNA"/>
</dbReference>
<protein>
    <submittedName>
        <fullName evidence="1">Carnitine--CoA ligase</fullName>
    </submittedName>
</protein>
<keyword evidence="1" id="KW-0436">Ligase</keyword>
<evidence type="ECO:0000313" key="1">
    <source>
        <dbReference type="EMBL" id="PED81880.1"/>
    </source>
</evidence>
<dbReference type="GO" id="GO:0016874">
    <property type="term" value="F:ligase activity"/>
    <property type="evidence" value="ECO:0007669"/>
    <property type="project" value="UniProtKB-KW"/>
</dbReference>
<dbReference type="Proteomes" id="UP000221020">
    <property type="component" value="Unassembled WGS sequence"/>
</dbReference>
<dbReference type="AlphaFoldDB" id="A0AA91ZSL8"/>
<dbReference type="Pfam" id="PF10764">
    <property type="entry name" value="Gin"/>
    <property type="match status" value="1"/>
</dbReference>
<name>A0AA91ZSL8_9BACI</name>